<keyword evidence="2" id="KW-1185">Reference proteome</keyword>
<name>A0AAV5HX71_9ROSI</name>
<organism evidence="1 2">
    <name type="scientific">Rubroshorea leprosula</name>
    <dbReference type="NCBI Taxonomy" id="152421"/>
    <lineage>
        <taxon>Eukaryota</taxon>
        <taxon>Viridiplantae</taxon>
        <taxon>Streptophyta</taxon>
        <taxon>Embryophyta</taxon>
        <taxon>Tracheophyta</taxon>
        <taxon>Spermatophyta</taxon>
        <taxon>Magnoliopsida</taxon>
        <taxon>eudicotyledons</taxon>
        <taxon>Gunneridae</taxon>
        <taxon>Pentapetalae</taxon>
        <taxon>rosids</taxon>
        <taxon>malvids</taxon>
        <taxon>Malvales</taxon>
        <taxon>Dipterocarpaceae</taxon>
        <taxon>Rubroshorea</taxon>
    </lineage>
</organism>
<protein>
    <submittedName>
        <fullName evidence="1">Uncharacterized protein</fullName>
    </submittedName>
</protein>
<accession>A0AAV5HX71</accession>
<comment type="caution">
    <text evidence="1">The sequence shown here is derived from an EMBL/GenBank/DDBJ whole genome shotgun (WGS) entry which is preliminary data.</text>
</comment>
<evidence type="ECO:0000313" key="1">
    <source>
        <dbReference type="EMBL" id="GKU89709.1"/>
    </source>
</evidence>
<dbReference type="AlphaFoldDB" id="A0AAV5HX71"/>
<dbReference type="Proteomes" id="UP001054252">
    <property type="component" value="Unassembled WGS sequence"/>
</dbReference>
<gene>
    <name evidence="1" type="ORF">SLEP1_g3811</name>
</gene>
<reference evidence="1 2" key="1">
    <citation type="journal article" date="2021" name="Commun. Biol.">
        <title>The genome of Shorea leprosula (Dipterocarpaceae) highlights the ecological relevance of drought in aseasonal tropical rainforests.</title>
        <authorList>
            <person name="Ng K.K.S."/>
            <person name="Kobayashi M.J."/>
            <person name="Fawcett J.A."/>
            <person name="Hatakeyama M."/>
            <person name="Paape T."/>
            <person name="Ng C.H."/>
            <person name="Ang C.C."/>
            <person name="Tnah L.H."/>
            <person name="Lee C.T."/>
            <person name="Nishiyama T."/>
            <person name="Sese J."/>
            <person name="O'Brien M.J."/>
            <person name="Copetti D."/>
            <person name="Mohd Noor M.I."/>
            <person name="Ong R.C."/>
            <person name="Putra M."/>
            <person name="Sireger I.Z."/>
            <person name="Indrioko S."/>
            <person name="Kosugi Y."/>
            <person name="Izuno A."/>
            <person name="Isagi Y."/>
            <person name="Lee S.L."/>
            <person name="Shimizu K.K."/>
        </authorList>
    </citation>
    <scope>NUCLEOTIDE SEQUENCE [LARGE SCALE GENOMIC DNA]</scope>
    <source>
        <strain evidence="1">214</strain>
    </source>
</reference>
<sequence>MENSVYVSVFLDHTLWPVEKGLNLAENTIEVETADLRRENFMSVEQAIQIELAYRRKIAILNMETNNDSGQELISLQVRPCVNFHHMLRISTKKMAN</sequence>
<proteinExistence type="predicted"/>
<dbReference type="EMBL" id="BPVZ01000003">
    <property type="protein sequence ID" value="GKU89709.1"/>
    <property type="molecule type" value="Genomic_DNA"/>
</dbReference>
<evidence type="ECO:0000313" key="2">
    <source>
        <dbReference type="Proteomes" id="UP001054252"/>
    </source>
</evidence>